<protein>
    <submittedName>
        <fullName evidence="2">Uncharacterized protein</fullName>
    </submittedName>
</protein>
<organism evidence="2 3">
    <name type="scientific">Phytohabitans flavus</name>
    <dbReference type="NCBI Taxonomy" id="1076124"/>
    <lineage>
        <taxon>Bacteria</taxon>
        <taxon>Bacillati</taxon>
        <taxon>Actinomycetota</taxon>
        <taxon>Actinomycetes</taxon>
        <taxon>Micromonosporales</taxon>
        <taxon>Micromonosporaceae</taxon>
    </lineage>
</organism>
<name>A0A6F8XUV6_9ACTN</name>
<evidence type="ECO:0000313" key="2">
    <source>
        <dbReference type="EMBL" id="BCB77642.1"/>
    </source>
</evidence>
<feature type="region of interest" description="Disordered" evidence="1">
    <location>
        <begin position="106"/>
        <end position="263"/>
    </location>
</feature>
<evidence type="ECO:0000256" key="1">
    <source>
        <dbReference type="SAM" id="MobiDB-lite"/>
    </source>
</evidence>
<dbReference type="AlphaFoldDB" id="A0A6F8XUV6"/>
<gene>
    <name evidence="2" type="ORF">Pflav_040520</name>
</gene>
<sequence>MRLPRAALPVVTVIAALSVPDWALRQTSRLAVIVWLAVASAESVYVTRSEPHRTPPLAATLNAASTSGSGSGSFVDGVGATMVGPVGSLATGTGDLVARGVGGAEEAEGATGGVGGPGAADGTGDADPLASSGGGTGSPGRVSTTTTSTATTAAAPAAAHVLGRRDDGNPSRPSLTSGGPAGRQEAAGRTVNGTATYPVSSAAGLSSVPRLARQRAHPSTCRPSRLRSSGVSRPSQPGCSSRSAGQAAARATSSTPSARSSWDLARESRACAWLAETPSTAPTSTADSPCRSASSITSRSPSPSPAAAACTSSRTSAARTPAPRSAVSALASSSSAGASRRRSRIWRRHSWRAIA</sequence>
<reference evidence="2 3" key="2">
    <citation type="submission" date="2020-03" db="EMBL/GenBank/DDBJ databases">
        <authorList>
            <person name="Ichikawa N."/>
            <person name="Kimura A."/>
            <person name="Kitahashi Y."/>
            <person name="Uohara A."/>
        </authorList>
    </citation>
    <scope>NUCLEOTIDE SEQUENCE [LARGE SCALE GENOMIC DNA]</scope>
    <source>
        <strain evidence="2 3">NBRC 107702</strain>
    </source>
</reference>
<evidence type="ECO:0000313" key="3">
    <source>
        <dbReference type="Proteomes" id="UP000502508"/>
    </source>
</evidence>
<feature type="compositionally biased region" description="Low complexity" evidence="1">
    <location>
        <begin position="275"/>
        <end position="338"/>
    </location>
</feature>
<feature type="region of interest" description="Disordered" evidence="1">
    <location>
        <begin position="275"/>
        <end position="355"/>
    </location>
</feature>
<feature type="compositionally biased region" description="Low complexity" evidence="1">
    <location>
        <begin position="122"/>
        <end position="131"/>
    </location>
</feature>
<feature type="compositionally biased region" description="Low complexity" evidence="1">
    <location>
        <begin position="240"/>
        <end position="261"/>
    </location>
</feature>
<proteinExistence type="predicted"/>
<dbReference type="EMBL" id="AP022870">
    <property type="protein sequence ID" value="BCB77642.1"/>
    <property type="molecule type" value="Genomic_DNA"/>
</dbReference>
<feature type="compositionally biased region" description="Basic residues" evidence="1">
    <location>
        <begin position="339"/>
        <end position="355"/>
    </location>
</feature>
<feature type="compositionally biased region" description="Low complexity" evidence="1">
    <location>
        <begin position="139"/>
        <end position="159"/>
    </location>
</feature>
<dbReference type="Proteomes" id="UP000502508">
    <property type="component" value="Chromosome"/>
</dbReference>
<feature type="compositionally biased region" description="Polar residues" evidence="1">
    <location>
        <begin position="226"/>
        <end position="239"/>
    </location>
</feature>
<keyword evidence="3" id="KW-1185">Reference proteome</keyword>
<dbReference type="KEGG" id="pfla:Pflav_040520"/>
<reference evidence="2 3" key="1">
    <citation type="submission" date="2020-03" db="EMBL/GenBank/DDBJ databases">
        <title>Whole genome shotgun sequence of Phytohabitans flavus NBRC 107702.</title>
        <authorList>
            <person name="Komaki H."/>
            <person name="Tamura T."/>
        </authorList>
    </citation>
    <scope>NUCLEOTIDE SEQUENCE [LARGE SCALE GENOMIC DNA]</scope>
    <source>
        <strain evidence="2 3">NBRC 107702</strain>
    </source>
</reference>
<accession>A0A6F8XUV6</accession>
<feature type="compositionally biased region" description="Gly residues" evidence="1">
    <location>
        <begin position="110"/>
        <end position="121"/>
    </location>
</feature>